<organism evidence="14 15">
    <name type="scientific">Gemmatimonas phototrophica</name>
    <dbReference type="NCBI Taxonomy" id="1379270"/>
    <lineage>
        <taxon>Bacteria</taxon>
        <taxon>Pseudomonadati</taxon>
        <taxon>Gemmatimonadota</taxon>
        <taxon>Gemmatimonadia</taxon>
        <taxon>Gemmatimonadales</taxon>
        <taxon>Gemmatimonadaceae</taxon>
        <taxon>Gemmatimonas</taxon>
    </lineage>
</organism>
<evidence type="ECO:0000256" key="11">
    <source>
        <dbReference type="HAMAP-Rule" id="MF_00036"/>
    </source>
</evidence>
<dbReference type="FunFam" id="3.30.930.10:FF:000004">
    <property type="entry name" value="Alanine--tRNA ligase"/>
    <property type="match status" value="1"/>
</dbReference>
<dbReference type="GO" id="GO:0006419">
    <property type="term" value="P:alanyl-tRNA aminoacylation"/>
    <property type="evidence" value="ECO:0007669"/>
    <property type="project" value="UniProtKB-UniRule"/>
</dbReference>
<dbReference type="FunFam" id="3.10.310.40:FF:000001">
    <property type="entry name" value="Alanine--tRNA ligase"/>
    <property type="match status" value="1"/>
</dbReference>
<dbReference type="InterPro" id="IPR018163">
    <property type="entry name" value="Thr/Ala-tRNA-synth_IIc_edit"/>
</dbReference>
<comment type="domain">
    <text evidence="11">Consists of three domains; the N-terminal catalytic domain, the editing domain and the C-terminal C-Ala domain. The editing domain removes incorrectly charged amino acids, while the C-Ala domain, along with tRNA(Ala), serves as a bridge to cooperatively bring together the editing and aminoacylation centers thus stimulating deacylation of misacylated tRNAs.</text>
</comment>
<comment type="subcellular location">
    <subcellularLocation>
        <location evidence="11">Cytoplasm</location>
    </subcellularLocation>
</comment>
<dbReference type="FunFam" id="3.30.980.10:FF:000004">
    <property type="entry name" value="Alanine--tRNA ligase, cytoplasmic"/>
    <property type="match status" value="1"/>
</dbReference>
<dbReference type="HAMAP" id="MF_00036_B">
    <property type="entry name" value="Ala_tRNA_synth_B"/>
    <property type="match status" value="1"/>
</dbReference>
<dbReference type="GO" id="GO:0000049">
    <property type="term" value="F:tRNA binding"/>
    <property type="evidence" value="ECO:0007669"/>
    <property type="project" value="UniProtKB-KW"/>
</dbReference>
<keyword evidence="12" id="KW-0175">Coiled coil</keyword>
<evidence type="ECO:0000256" key="9">
    <source>
        <dbReference type="ARBA" id="ARBA00022917"/>
    </source>
</evidence>
<protein>
    <recommendedName>
        <fullName evidence="11">Alanine--tRNA ligase</fullName>
        <ecNumber evidence="11">6.1.1.7</ecNumber>
    </recommendedName>
    <alternativeName>
        <fullName evidence="11">Alanyl-tRNA synthetase</fullName>
        <shortName evidence="11">AlaRS</shortName>
    </alternativeName>
</protein>
<evidence type="ECO:0000256" key="6">
    <source>
        <dbReference type="ARBA" id="ARBA00022833"/>
    </source>
</evidence>
<reference evidence="14 15" key="2">
    <citation type="journal article" date="2016" name="Environ. Microbiol. Rep.">
        <title>Metagenomic evidence for the presence of phototrophic Gemmatimonadetes bacteria in diverse environments.</title>
        <authorList>
            <person name="Zeng Y."/>
            <person name="Baumbach J."/>
            <person name="Barbosa E.G."/>
            <person name="Azevedo V."/>
            <person name="Zhang C."/>
            <person name="Koblizek M."/>
        </authorList>
    </citation>
    <scope>NUCLEOTIDE SEQUENCE [LARGE SCALE GENOMIC DNA]</scope>
    <source>
        <strain evidence="14 15">AP64</strain>
    </source>
</reference>
<keyword evidence="8 11" id="KW-0694">RNA-binding</keyword>
<evidence type="ECO:0000256" key="5">
    <source>
        <dbReference type="ARBA" id="ARBA00022741"/>
    </source>
</evidence>
<comment type="similarity">
    <text evidence="1 11">Belongs to the class-II aminoacyl-tRNA synthetase family.</text>
</comment>
<dbReference type="PROSITE" id="PS50860">
    <property type="entry name" value="AA_TRNA_LIGASE_II_ALA"/>
    <property type="match status" value="1"/>
</dbReference>
<dbReference type="AlphaFoldDB" id="A0A143BKP1"/>
<keyword evidence="11" id="KW-0963">Cytoplasm</keyword>
<feature type="binding site" evidence="11">
    <location>
        <position position="607"/>
    </location>
    <ligand>
        <name>Zn(2+)</name>
        <dbReference type="ChEBI" id="CHEBI:29105"/>
    </ligand>
</feature>
<dbReference type="EC" id="6.1.1.7" evidence="11"/>
<evidence type="ECO:0000313" key="14">
    <source>
        <dbReference type="EMBL" id="AMW05060.1"/>
    </source>
</evidence>
<dbReference type="SUPFAM" id="SSF50447">
    <property type="entry name" value="Translation proteins"/>
    <property type="match status" value="1"/>
</dbReference>
<dbReference type="GO" id="GO:0004813">
    <property type="term" value="F:alanine-tRNA ligase activity"/>
    <property type="evidence" value="ECO:0007669"/>
    <property type="project" value="UniProtKB-UniRule"/>
</dbReference>
<dbReference type="InterPro" id="IPR009000">
    <property type="entry name" value="Transl_B-barrel_sf"/>
</dbReference>
<dbReference type="PANTHER" id="PTHR11777:SF9">
    <property type="entry name" value="ALANINE--TRNA LIGASE, CYTOPLASMIC"/>
    <property type="match status" value="1"/>
</dbReference>
<dbReference type="InterPro" id="IPR018162">
    <property type="entry name" value="Ala-tRNA-ligase_IIc_anticod-bd"/>
</dbReference>
<dbReference type="InterPro" id="IPR018164">
    <property type="entry name" value="Ala-tRNA-synth_IIc_N"/>
</dbReference>
<dbReference type="InterPro" id="IPR018165">
    <property type="entry name" value="Ala-tRNA-synth_IIc_core"/>
</dbReference>
<dbReference type="SUPFAM" id="SSF55681">
    <property type="entry name" value="Class II aaRS and biotin synthetases"/>
    <property type="match status" value="1"/>
</dbReference>
<dbReference type="SMART" id="SM00863">
    <property type="entry name" value="tRNA_SAD"/>
    <property type="match status" value="1"/>
</dbReference>
<keyword evidence="10 11" id="KW-0030">Aminoacyl-tRNA synthetase</keyword>
<dbReference type="PRINTS" id="PR00980">
    <property type="entry name" value="TRNASYNTHALA"/>
</dbReference>
<dbReference type="InterPro" id="IPR002318">
    <property type="entry name" value="Ala-tRNA-lgiase_IIc"/>
</dbReference>
<dbReference type="SUPFAM" id="SSF55186">
    <property type="entry name" value="ThrRS/AlaRS common domain"/>
    <property type="match status" value="1"/>
</dbReference>
<dbReference type="Proteomes" id="UP000076404">
    <property type="component" value="Chromosome"/>
</dbReference>
<gene>
    <name evidence="11" type="primary">alaS</name>
    <name evidence="14" type="ORF">GEMMAAP_09955</name>
</gene>
<evidence type="ECO:0000256" key="3">
    <source>
        <dbReference type="ARBA" id="ARBA00022598"/>
    </source>
</evidence>
<keyword evidence="5 11" id="KW-0547">Nucleotide-binding</keyword>
<dbReference type="InterPro" id="IPR045864">
    <property type="entry name" value="aa-tRNA-synth_II/BPL/LPL"/>
</dbReference>
<evidence type="ECO:0000259" key="13">
    <source>
        <dbReference type="PROSITE" id="PS50860"/>
    </source>
</evidence>
<evidence type="ECO:0000256" key="2">
    <source>
        <dbReference type="ARBA" id="ARBA00022555"/>
    </source>
</evidence>
<dbReference type="RefSeq" id="WP_026850669.1">
    <property type="nucleotide sequence ID" value="NZ_CP011454.1"/>
</dbReference>
<dbReference type="EMBL" id="CP011454">
    <property type="protein sequence ID" value="AMW05060.1"/>
    <property type="molecule type" value="Genomic_DNA"/>
</dbReference>
<dbReference type="Gene3D" id="3.10.310.40">
    <property type="match status" value="1"/>
</dbReference>
<feature type="domain" description="Alanyl-transfer RNA synthetases family profile" evidence="13">
    <location>
        <begin position="1"/>
        <end position="748"/>
    </location>
</feature>
<dbReference type="STRING" id="1379270.GEMMAAP_09955"/>
<evidence type="ECO:0000256" key="8">
    <source>
        <dbReference type="ARBA" id="ARBA00022884"/>
    </source>
</evidence>
<dbReference type="InterPro" id="IPR023033">
    <property type="entry name" value="Ala_tRNA_ligase_euk/bac"/>
</dbReference>
<dbReference type="FunFam" id="3.30.54.20:FF:000001">
    <property type="entry name" value="Alanine--tRNA ligase"/>
    <property type="match status" value="1"/>
</dbReference>
<proteinExistence type="inferred from homology"/>
<dbReference type="eggNOG" id="COG0013">
    <property type="taxonomic scope" value="Bacteria"/>
</dbReference>
<keyword evidence="3 11" id="KW-0436">Ligase</keyword>
<dbReference type="GO" id="GO:0008270">
    <property type="term" value="F:zinc ion binding"/>
    <property type="evidence" value="ECO:0007669"/>
    <property type="project" value="UniProtKB-UniRule"/>
</dbReference>
<dbReference type="InterPro" id="IPR012947">
    <property type="entry name" value="tRNA_SAD"/>
</dbReference>
<comment type="catalytic activity">
    <reaction evidence="11">
        <text>tRNA(Ala) + L-alanine + ATP = L-alanyl-tRNA(Ala) + AMP + diphosphate</text>
        <dbReference type="Rhea" id="RHEA:12540"/>
        <dbReference type="Rhea" id="RHEA-COMP:9657"/>
        <dbReference type="Rhea" id="RHEA-COMP:9923"/>
        <dbReference type="ChEBI" id="CHEBI:30616"/>
        <dbReference type="ChEBI" id="CHEBI:33019"/>
        <dbReference type="ChEBI" id="CHEBI:57972"/>
        <dbReference type="ChEBI" id="CHEBI:78442"/>
        <dbReference type="ChEBI" id="CHEBI:78497"/>
        <dbReference type="ChEBI" id="CHEBI:456215"/>
        <dbReference type="EC" id="6.1.1.7"/>
    </reaction>
</comment>
<dbReference type="Pfam" id="PF02272">
    <property type="entry name" value="DHHA1"/>
    <property type="match status" value="1"/>
</dbReference>
<feature type="binding site" evidence="11">
    <location>
        <position position="705"/>
    </location>
    <ligand>
        <name>Zn(2+)</name>
        <dbReference type="ChEBI" id="CHEBI:29105"/>
    </ligand>
</feature>
<evidence type="ECO:0000256" key="10">
    <source>
        <dbReference type="ARBA" id="ARBA00023146"/>
    </source>
</evidence>
<feature type="binding site" evidence="11">
    <location>
        <position position="709"/>
    </location>
    <ligand>
        <name>Zn(2+)</name>
        <dbReference type="ChEBI" id="CHEBI:29105"/>
    </ligand>
</feature>
<name>A0A143BKP1_9BACT</name>
<keyword evidence="6 11" id="KW-0862">Zinc</keyword>
<comment type="cofactor">
    <cofactor evidence="11">
        <name>Zn(2+)</name>
        <dbReference type="ChEBI" id="CHEBI:29105"/>
    </cofactor>
    <text evidence="11">Binds 1 zinc ion per subunit.</text>
</comment>
<reference evidence="14 15" key="1">
    <citation type="journal article" date="2014" name="Proc. Natl. Acad. Sci. U.S.A.">
        <title>Functional type 2 photosynthetic reaction centers found in the rare bacterial phylum Gemmatimonadetes.</title>
        <authorList>
            <person name="Zeng Y."/>
            <person name="Feng F."/>
            <person name="Medova H."/>
            <person name="Dean J."/>
            <person name="Koblizek M."/>
        </authorList>
    </citation>
    <scope>NUCLEOTIDE SEQUENCE [LARGE SCALE GENOMIC DNA]</scope>
    <source>
        <strain evidence="14 15">AP64</strain>
    </source>
</reference>
<sequence length="926" mass="101204">MLAAEIRARFLAYFEKNGHAIRPSSSLVPSDDPTLLFTNAGMVQFKKVFLGMEDAPEGKRRATTSQKCVRAGGKHNDLEQVGHTARHHTFFEMLGNFSFGDYFKRDAIRFAWEFVTEELKIPREHLRVTVFHEDDEARQLWKDVANVPDNRIYGLGAKDNFWQMADTGPCGPCTEIYVDLAKMAPDWAFPADASGEWTNTDIADYSLDAFVEGAEAGRFLEIWNLVFMQYDRQADGTLVPLPKPSVDTGAGLERIAAVMQGVTNNFHTDGFRPLIEKVEDVVGIKYPYRPGVGLGKAVGKDGKEIDPASFRVLADHARAVGFLLADGVFPSNEGRGYVLRRILRRAVRHAWLLGRREPTLVHVVETLIEHMRDLYPELHVRRKHILETTRAEEDRFLATIDAGMSRFEELAPENSTQGSPRLRGTLSGEDAFRLYDTFGFPIDLTELMARERGYLVDISGFEQALAAQRKQSQDERKSKQIAVSADDFADPTQWTHDQQHLEKLGRFVGYDVIEVDTLVTAVRQLADGRVAVMLRETPFYAESGGQVSDQGTITGEGWSVVVNEVRKLDGRIAAIGTASGEITFGRAHAAVPRDRRKDTERHHTATHLLHAALRKVLGEHVHQAGSLVSPDRLRFDFTHHGPVTAEQLAAIEADVNAGVWASVPVTIAEDSYTAAVARGAMALFGEKYGDVVRVVEIPSLSVELCGGTHVRNTSEIGLVRIVSEGGVAAGVRRIEAVAGPRAFQFMADRERTLLQVASRLKVPLSGMATGLEQIDRKLEALMDERKQLEKRLDEAMRGGAQGGGLAQQLVAQATDEAGVRYVSARVDVADVKALQALGDAVREALGSGVAVLGAALADGKGALLAVVTDDVRDRGLRADIVVRDVAATVGGRGGGKPHMAQAGVDAAQIDRALSAVADIVARLAVA</sequence>
<dbReference type="NCBIfam" id="TIGR00344">
    <property type="entry name" value="alaS"/>
    <property type="match status" value="1"/>
</dbReference>
<keyword evidence="7 11" id="KW-0067">ATP-binding</keyword>
<feature type="coiled-coil region" evidence="12">
    <location>
        <begin position="771"/>
        <end position="798"/>
    </location>
</feature>
<feature type="binding site" evidence="11">
    <location>
        <position position="603"/>
    </location>
    <ligand>
        <name>Zn(2+)</name>
        <dbReference type="ChEBI" id="CHEBI:29105"/>
    </ligand>
</feature>
<dbReference type="OrthoDB" id="9803884at2"/>
<evidence type="ECO:0000313" key="15">
    <source>
        <dbReference type="Proteomes" id="UP000076404"/>
    </source>
</evidence>
<dbReference type="SUPFAM" id="SSF101353">
    <property type="entry name" value="Putative anticodon-binding domain of alanyl-tRNA synthetase (AlaRS)"/>
    <property type="match status" value="1"/>
</dbReference>
<evidence type="ECO:0000256" key="1">
    <source>
        <dbReference type="ARBA" id="ARBA00008226"/>
    </source>
</evidence>
<dbReference type="GO" id="GO:0002161">
    <property type="term" value="F:aminoacyl-tRNA deacylase activity"/>
    <property type="evidence" value="ECO:0007669"/>
    <property type="project" value="TreeGrafter"/>
</dbReference>
<dbReference type="Pfam" id="PF07973">
    <property type="entry name" value="tRNA_SAD"/>
    <property type="match status" value="1"/>
</dbReference>
<dbReference type="KEGG" id="gph:GEMMAAP_09955"/>
<keyword evidence="4 11" id="KW-0479">Metal-binding</keyword>
<dbReference type="GO" id="GO:0005524">
    <property type="term" value="F:ATP binding"/>
    <property type="evidence" value="ECO:0007669"/>
    <property type="project" value="UniProtKB-UniRule"/>
</dbReference>
<keyword evidence="9 11" id="KW-0648">Protein biosynthesis</keyword>
<keyword evidence="2 11" id="KW-0820">tRNA-binding</keyword>
<dbReference type="InterPro" id="IPR003156">
    <property type="entry name" value="DHHA1_dom"/>
</dbReference>
<accession>A0A143BKP1</accession>
<comment type="function">
    <text evidence="11">Catalyzes the attachment of alanine to tRNA(Ala) in a two-step reaction: alanine is first activated by ATP to form Ala-AMP and then transferred to the acceptor end of tRNA(Ala). Also edits incorrectly charged Ser-tRNA(Ala) and Gly-tRNA(Ala) via its editing domain.</text>
</comment>
<dbReference type="Pfam" id="PF01411">
    <property type="entry name" value="tRNA-synt_2c"/>
    <property type="match status" value="1"/>
</dbReference>
<evidence type="ECO:0000256" key="7">
    <source>
        <dbReference type="ARBA" id="ARBA00022840"/>
    </source>
</evidence>
<dbReference type="PANTHER" id="PTHR11777">
    <property type="entry name" value="ALANYL-TRNA SYNTHETASE"/>
    <property type="match status" value="1"/>
</dbReference>
<dbReference type="Gene3D" id="3.30.930.10">
    <property type="entry name" value="Bira Bifunctional Protein, Domain 2"/>
    <property type="match status" value="1"/>
</dbReference>
<evidence type="ECO:0000256" key="12">
    <source>
        <dbReference type="SAM" id="Coils"/>
    </source>
</evidence>
<dbReference type="Gene3D" id="3.30.980.10">
    <property type="entry name" value="Threonyl-trna Synthetase, Chain A, domain 2"/>
    <property type="match status" value="1"/>
</dbReference>
<dbReference type="Gene3D" id="2.40.30.130">
    <property type="match status" value="1"/>
</dbReference>
<dbReference type="Gene3D" id="3.30.54.20">
    <property type="match status" value="1"/>
</dbReference>
<keyword evidence="15" id="KW-1185">Reference proteome</keyword>
<evidence type="ECO:0000256" key="4">
    <source>
        <dbReference type="ARBA" id="ARBA00022723"/>
    </source>
</evidence>
<dbReference type="CDD" id="cd00673">
    <property type="entry name" value="AlaRS_core"/>
    <property type="match status" value="1"/>
</dbReference>
<dbReference type="GO" id="GO:0005829">
    <property type="term" value="C:cytosol"/>
    <property type="evidence" value="ECO:0007669"/>
    <property type="project" value="TreeGrafter"/>
</dbReference>
<dbReference type="InterPro" id="IPR050058">
    <property type="entry name" value="Ala-tRNA_ligase"/>
</dbReference>